<accession>A0A2I7JTD4</accession>
<dbReference type="Pfam" id="PF00528">
    <property type="entry name" value="BPD_transp_1"/>
    <property type="match status" value="1"/>
</dbReference>
<evidence type="ECO:0000256" key="6">
    <source>
        <dbReference type="ARBA" id="ARBA00023136"/>
    </source>
</evidence>
<feature type="transmembrane region" description="Helical" evidence="7">
    <location>
        <begin position="180"/>
        <end position="199"/>
    </location>
</feature>
<evidence type="ECO:0000313" key="9">
    <source>
        <dbReference type="EMBL" id="AUQ93606.1"/>
    </source>
</evidence>
<dbReference type="GO" id="GO:0055085">
    <property type="term" value="P:transmembrane transport"/>
    <property type="evidence" value="ECO:0007669"/>
    <property type="project" value="InterPro"/>
</dbReference>
<organism evidence="10 11">
    <name type="scientific">Phaeobacter inhibens</name>
    <dbReference type="NCBI Taxonomy" id="221822"/>
    <lineage>
        <taxon>Bacteria</taxon>
        <taxon>Pseudomonadati</taxon>
        <taxon>Pseudomonadota</taxon>
        <taxon>Alphaproteobacteria</taxon>
        <taxon>Rhodobacterales</taxon>
        <taxon>Roseobacteraceae</taxon>
        <taxon>Phaeobacter</taxon>
    </lineage>
</organism>
<keyword evidence="2 7" id="KW-0813">Transport</keyword>
<keyword evidence="6 7" id="KW-0472">Membrane</keyword>
<feature type="domain" description="ABC transmembrane type-1" evidence="8">
    <location>
        <begin position="102"/>
        <end position="303"/>
    </location>
</feature>
<reference evidence="11 12" key="2">
    <citation type="journal article" date="2017" name="Genome Biol. Evol.">
        <title>Trajectories and Drivers of Genome Evolution in Surface-Associated Marine Phaeobacter.</title>
        <authorList>
            <person name="Freese H.M."/>
            <person name="Sikorski J."/>
            <person name="Bunk B."/>
            <person name="Scheuner C."/>
            <person name="Meier-Kolthoff J.P."/>
            <person name="Sproer C."/>
            <person name="Gram L."/>
            <person name="Overmann J."/>
        </authorList>
    </citation>
    <scope>NUCLEOTIDE SEQUENCE [LARGE SCALE GENOMIC DNA]</scope>
    <source>
        <strain evidence="9 12">P66</strain>
        <strain evidence="10 11">P88</strain>
    </source>
</reference>
<dbReference type="GO" id="GO:0005886">
    <property type="term" value="C:plasma membrane"/>
    <property type="evidence" value="ECO:0007669"/>
    <property type="project" value="UniProtKB-SubCell"/>
</dbReference>
<evidence type="ECO:0000256" key="2">
    <source>
        <dbReference type="ARBA" id="ARBA00022448"/>
    </source>
</evidence>
<evidence type="ECO:0000259" key="8">
    <source>
        <dbReference type="PROSITE" id="PS50928"/>
    </source>
</evidence>
<evidence type="ECO:0000256" key="7">
    <source>
        <dbReference type="RuleBase" id="RU363032"/>
    </source>
</evidence>
<feature type="transmembrane region" description="Helical" evidence="7">
    <location>
        <begin position="12"/>
        <end position="29"/>
    </location>
</feature>
<evidence type="ECO:0000313" key="12">
    <source>
        <dbReference type="Proteomes" id="UP000236536"/>
    </source>
</evidence>
<dbReference type="PANTHER" id="PTHR43163:SF6">
    <property type="entry name" value="DIPEPTIDE TRANSPORT SYSTEM PERMEASE PROTEIN DPPB-RELATED"/>
    <property type="match status" value="1"/>
</dbReference>
<comment type="subcellular location">
    <subcellularLocation>
        <location evidence="1 7">Cell membrane</location>
        <topology evidence="1 7">Multi-pass membrane protein</topology>
    </subcellularLocation>
</comment>
<proteinExistence type="inferred from homology"/>
<feature type="transmembrane region" description="Helical" evidence="7">
    <location>
        <begin position="135"/>
        <end position="168"/>
    </location>
</feature>
<dbReference type="CDD" id="cd06261">
    <property type="entry name" value="TM_PBP2"/>
    <property type="match status" value="1"/>
</dbReference>
<evidence type="ECO:0000256" key="1">
    <source>
        <dbReference type="ARBA" id="ARBA00004651"/>
    </source>
</evidence>
<evidence type="ECO:0000313" key="11">
    <source>
        <dbReference type="Proteomes" id="UP000236447"/>
    </source>
</evidence>
<dbReference type="EMBL" id="CP010705">
    <property type="protein sequence ID" value="AUQ93606.1"/>
    <property type="molecule type" value="Genomic_DNA"/>
</dbReference>
<feature type="transmembrane region" description="Helical" evidence="7">
    <location>
        <begin position="280"/>
        <end position="307"/>
    </location>
</feature>
<evidence type="ECO:0000256" key="4">
    <source>
        <dbReference type="ARBA" id="ARBA00022692"/>
    </source>
</evidence>
<dbReference type="Proteomes" id="UP000236447">
    <property type="component" value="Chromosome"/>
</dbReference>
<keyword evidence="5 7" id="KW-1133">Transmembrane helix</keyword>
<dbReference type="Gene3D" id="1.10.3720.10">
    <property type="entry name" value="MetI-like"/>
    <property type="match status" value="1"/>
</dbReference>
<reference evidence="9 12" key="3">
    <citation type="journal article" date="2017" name="Int. J. Syst. Evol. Microbiol.">
        <title>Adaptation of Surface-Associated Bacteria to the Open Ocean: A Genomically Distinct Subpopulation of Phaeobacter gallaeciensis Colonizes Pacific Mesozooplankton.</title>
        <authorList>
            <person name="Freese H.M."/>
            <person name="Methner A."/>
            <person name="Overmann J."/>
        </authorList>
    </citation>
    <scope>NUCLEOTIDE SEQUENCE [LARGE SCALE GENOMIC DNA]</scope>
    <source>
        <strain evidence="9 12">P66</strain>
    </source>
</reference>
<gene>
    <name evidence="9" type="ORF">PhaeoP66_00802</name>
    <name evidence="10" type="ORF">PhaeoP88_02536</name>
</gene>
<protein>
    <submittedName>
        <fullName evidence="10">ABC transporter, permease protein</fullName>
    </submittedName>
</protein>
<dbReference type="EMBL" id="CP010725">
    <property type="protein sequence ID" value="AUQ99891.1"/>
    <property type="molecule type" value="Genomic_DNA"/>
</dbReference>
<dbReference type="SUPFAM" id="SSF161098">
    <property type="entry name" value="MetI-like"/>
    <property type="match status" value="1"/>
</dbReference>
<dbReference type="AlphaFoldDB" id="A0A2I7JTD4"/>
<sequence>MTLAPLLAKKALLVLAITLLVASCSFWAVHLLPENLALQIAAARFAGAEPDQALADVVSASYGLDRPVIVQYGEWLVSTLMLDFGTSLVSGRDVMHDIMHHGVNSLRTVFWGFIAGVGLAVPIGFFCARKPGSKLDVVLSAISAGVSTIPAFLVAIVMVQIFVVELGLATLSGTSGWSRLWVMILTIALSVSGPLSRVVRTAVIDVRQQPYMQHALMRGVPERQLFWRHGLKNAIRPMLNYLPVVFMFLIYDVIVIEMVFNYHGLGWALINAVKALDVPLMQGLVLSLIVFYLFSTALAEILTWQIYRQRVAQ</sequence>
<reference evidence="10 11" key="1">
    <citation type="journal article" date="2017" name="Front. Microbiol.">
        <title>Phaeobacter piscinae sp. nov., a species of the Roseobacter group and potential aquaculture probiont.</title>
        <authorList>
            <person name="Sonnenschein E.C."/>
            <person name="Phippen C.B.W."/>
            <person name="Nielsen K.F."/>
            <person name="Mateiu R.V."/>
            <person name="Melchiorsen J."/>
            <person name="Gram L."/>
            <person name="Overmann J."/>
            <person name="Freese H.M."/>
        </authorList>
    </citation>
    <scope>NUCLEOTIDE SEQUENCE [LARGE SCALE GENOMIC DNA]</scope>
    <source>
        <strain evidence="10 11">P88</strain>
    </source>
</reference>
<dbReference type="Proteomes" id="UP000236536">
    <property type="component" value="Chromosome"/>
</dbReference>
<feature type="transmembrane region" description="Helical" evidence="7">
    <location>
        <begin position="109"/>
        <end position="128"/>
    </location>
</feature>
<evidence type="ECO:0000313" key="10">
    <source>
        <dbReference type="EMBL" id="AUQ99891.1"/>
    </source>
</evidence>
<keyword evidence="3" id="KW-1003">Cell membrane</keyword>
<comment type="similarity">
    <text evidence="7">Belongs to the binding-protein-dependent transport system permease family.</text>
</comment>
<dbReference type="RefSeq" id="WP_102873782.1">
    <property type="nucleotide sequence ID" value="NZ_CP010599.1"/>
</dbReference>
<dbReference type="PANTHER" id="PTHR43163">
    <property type="entry name" value="DIPEPTIDE TRANSPORT SYSTEM PERMEASE PROTEIN DPPB-RELATED"/>
    <property type="match status" value="1"/>
</dbReference>
<keyword evidence="12" id="KW-1185">Reference proteome</keyword>
<dbReference type="InterPro" id="IPR035906">
    <property type="entry name" value="MetI-like_sf"/>
</dbReference>
<evidence type="ECO:0000256" key="3">
    <source>
        <dbReference type="ARBA" id="ARBA00022475"/>
    </source>
</evidence>
<dbReference type="PROSITE" id="PS50928">
    <property type="entry name" value="ABC_TM1"/>
    <property type="match status" value="1"/>
</dbReference>
<name>A0A2I7JTD4_9RHOB</name>
<evidence type="ECO:0000256" key="5">
    <source>
        <dbReference type="ARBA" id="ARBA00022989"/>
    </source>
</evidence>
<keyword evidence="4 7" id="KW-0812">Transmembrane</keyword>
<dbReference type="InterPro" id="IPR000515">
    <property type="entry name" value="MetI-like"/>
</dbReference>
<feature type="transmembrane region" description="Helical" evidence="7">
    <location>
        <begin position="238"/>
        <end position="260"/>
    </location>
</feature>